<gene>
    <name evidence="3" type="ORF">A3D54_01175</name>
</gene>
<dbReference type="InterPro" id="IPR013154">
    <property type="entry name" value="ADH-like_N"/>
</dbReference>
<dbReference type="Proteomes" id="UP000177691">
    <property type="component" value="Unassembled WGS sequence"/>
</dbReference>
<evidence type="ECO:0000313" key="3">
    <source>
        <dbReference type="EMBL" id="OGF15814.1"/>
    </source>
</evidence>
<evidence type="ECO:0000313" key="4">
    <source>
        <dbReference type="Proteomes" id="UP000177691"/>
    </source>
</evidence>
<dbReference type="Pfam" id="PF08240">
    <property type="entry name" value="ADH_N"/>
    <property type="match status" value="1"/>
</dbReference>
<sequence length="152" mass="16614">MKAIFFEKPGGLDVLKYGDFPTPEPRQGEALVRVKACALNRLDVWLREDVDNARNIPLPHIPGSDVAGIIEEINEESSLKVGQEVVLNPATPCGSCPRCKKSEPCELVKIFGVKNQGGYAEYVTAPITQLYPKPKNISFVEAAAFPLTFLTA</sequence>
<dbReference type="PANTHER" id="PTHR44154">
    <property type="entry name" value="QUINONE OXIDOREDUCTASE"/>
    <property type="match status" value="1"/>
</dbReference>
<reference evidence="3 4" key="1">
    <citation type="journal article" date="2016" name="Nat. Commun.">
        <title>Thousands of microbial genomes shed light on interconnected biogeochemical processes in an aquifer system.</title>
        <authorList>
            <person name="Anantharaman K."/>
            <person name="Brown C.T."/>
            <person name="Hug L.A."/>
            <person name="Sharon I."/>
            <person name="Castelle C.J."/>
            <person name="Probst A.J."/>
            <person name="Thomas B.C."/>
            <person name="Singh A."/>
            <person name="Wilkins M.J."/>
            <person name="Karaoz U."/>
            <person name="Brodie E.L."/>
            <person name="Williams K.H."/>
            <person name="Hubbard S.S."/>
            <person name="Banfield J.F."/>
        </authorList>
    </citation>
    <scope>NUCLEOTIDE SEQUENCE [LARGE SCALE GENOMIC DNA]</scope>
</reference>
<accession>A0A1F5RN39</accession>
<dbReference type="PANTHER" id="PTHR44154:SF1">
    <property type="entry name" value="QUINONE OXIDOREDUCTASE"/>
    <property type="match status" value="1"/>
</dbReference>
<evidence type="ECO:0000256" key="1">
    <source>
        <dbReference type="ARBA" id="ARBA00022857"/>
    </source>
</evidence>
<comment type="caution">
    <text evidence="3">The sequence shown here is derived from an EMBL/GenBank/DDBJ whole genome shotgun (WGS) entry which is preliminary data.</text>
</comment>
<keyword evidence="1" id="KW-0521">NADP</keyword>
<name>A0A1F5RN39_9BACT</name>
<dbReference type="InterPro" id="IPR011032">
    <property type="entry name" value="GroES-like_sf"/>
</dbReference>
<evidence type="ECO:0000259" key="2">
    <source>
        <dbReference type="Pfam" id="PF08240"/>
    </source>
</evidence>
<dbReference type="SUPFAM" id="SSF50129">
    <property type="entry name" value="GroES-like"/>
    <property type="match status" value="1"/>
</dbReference>
<organism evidence="3 4">
    <name type="scientific">Candidatus Falkowbacteria bacterium RIFCSPHIGHO2_02_FULL_45_15</name>
    <dbReference type="NCBI Taxonomy" id="1797987"/>
    <lineage>
        <taxon>Bacteria</taxon>
        <taxon>Candidatus Falkowiibacteriota</taxon>
    </lineage>
</organism>
<dbReference type="InterPro" id="IPR051603">
    <property type="entry name" value="Zinc-ADH_QOR/CCCR"/>
</dbReference>
<dbReference type="EMBL" id="MFFU01000052">
    <property type="protein sequence ID" value="OGF15814.1"/>
    <property type="molecule type" value="Genomic_DNA"/>
</dbReference>
<protein>
    <recommendedName>
        <fullName evidence="2">Alcohol dehydrogenase-like N-terminal domain-containing protein</fullName>
    </recommendedName>
</protein>
<feature type="domain" description="Alcohol dehydrogenase-like N-terminal" evidence="2">
    <location>
        <begin position="27"/>
        <end position="135"/>
    </location>
</feature>
<dbReference type="AlphaFoldDB" id="A0A1F5RN39"/>
<proteinExistence type="predicted"/>
<dbReference type="Gene3D" id="3.90.180.10">
    <property type="entry name" value="Medium-chain alcohol dehydrogenases, catalytic domain"/>
    <property type="match status" value="1"/>
</dbReference>